<dbReference type="RefSeq" id="WP_219780811.1">
    <property type="nucleotide sequence ID" value="NZ_JAHXPT010000013.1"/>
</dbReference>
<organism evidence="1 2">
    <name type="scientific">Clostridium weizhouense</name>
    <dbReference type="NCBI Taxonomy" id="2859781"/>
    <lineage>
        <taxon>Bacteria</taxon>
        <taxon>Bacillati</taxon>
        <taxon>Bacillota</taxon>
        <taxon>Clostridia</taxon>
        <taxon>Eubacteriales</taxon>
        <taxon>Clostridiaceae</taxon>
        <taxon>Clostridium</taxon>
    </lineage>
</organism>
<accession>A0ABS7ATC7</accession>
<dbReference type="EMBL" id="JAHXPT010000013">
    <property type="protein sequence ID" value="MBW6411343.1"/>
    <property type="molecule type" value="Genomic_DNA"/>
</dbReference>
<evidence type="ECO:0000313" key="1">
    <source>
        <dbReference type="EMBL" id="MBW6411343.1"/>
    </source>
</evidence>
<gene>
    <name evidence="1" type="ORF">KYD98_14710</name>
</gene>
<dbReference type="Proteomes" id="UP001519921">
    <property type="component" value="Unassembled WGS sequence"/>
</dbReference>
<name>A0ABS7ATC7_9CLOT</name>
<protein>
    <submittedName>
        <fullName evidence="1">Uncharacterized protein</fullName>
    </submittedName>
</protein>
<evidence type="ECO:0000313" key="2">
    <source>
        <dbReference type="Proteomes" id="UP001519921"/>
    </source>
</evidence>
<comment type="caution">
    <text evidence="1">The sequence shown here is derived from an EMBL/GenBank/DDBJ whole genome shotgun (WGS) entry which is preliminary data.</text>
</comment>
<proteinExistence type="predicted"/>
<reference evidence="1 2" key="1">
    <citation type="submission" date="2021-07" db="EMBL/GenBank/DDBJ databases">
        <title>Clostridium weizhouense sp. nov., an anaerobic bacterium isolated from activated sludge of Petroleum wastewater.</title>
        <authorList>
            <person name="Li Q."/>
        </authorList>
    </citation>
    <scope>NUCLEOTIDE SEQUENCE [LARGE SCALE GENOMIC DNA]</scope>
    <source>
        <strain evidence="1 2">YB-6</strain>
    </source>
</reference>
<keyword evidence="2" id="KW-1185">Reference proteome</keyword>
<sequence length="369" mass="42500">MNQNNFTLYYPTIEFRNPMWLWCAAILWDKVYRIVPSGYIPKDSDNIRELIECSDFIKPIDPKQYSKTSIEGFMEFMNDEKKAWACALETARYKNDKYINMHKDKVDVKLRKMILSKNINSKEWLGVNEDIASLYMLYLAGVIADKNNLVLSTDSSEAWCGRNFFQYEGKIDSECLDDDLTALSAVTISGIIPNSIINISPKELIKFRNNSGDERKNFYQSISDLNNALSSCCDKQIIADILNEHIVKIKNSKKEYKKRMRDIKVSGFLGVRTAVIPIAIPVIESIKTISEPMKNKLNLLGVGIGIAGACFDINRSIAKEKKNHECNYLLELQRRVINPNFGYQRLDDSNIHIGYHNLLNYELNHFIYD</sequence>